<protein>
    <submittedName>
        <fullName evidence="2">Uncharacterized protein</fullName>
    </submittedName>
</protein>
<evidence type="ECO:0000256" key="1">
    <source>
        <dbReference type="SAM" id="MobiDB-lite"/>
    </source>
</evidence>
<feature type="compositionally biased region" description="Polar residues" evidence="1">
    <location>
        <begin position="81"/>
        <end position="94"/>
    </location>
</feature>
<sequence>MAYSSKRTCCELSFQFSFNLILIIYTKTIYVTQNQGDAIVSSTSISSCSSTRHEEGGKEETAEEKEVESEQEAEGEEAPAISTSRSTNAPNITP</sequence>
<feature type="compositionally biased region" description="Acidic residues" evidence="1">
    <location>
        <begin position="61"/>
        <end position="77"/>
    </location>
</feature>
<organism evidence="2">
    <name type="scientific">Rhizophora mucronata</name>
    <name type="common">Asiatic mangrove</name>
    <dbReference type="NCBI Taxonomy" id="61149"/>
    <lineage>
        <taxon>Eukaryota</taxon>
        <taxon>Viridiplantae</taxon>
        <taxon>Streptophyta</taxon>
        <taxon>Embryophyta</taxon>
        <taxon>Tracheophyta</taxon>
        <taxon>Spermatophyta</taxon>
        <taxon>Magnoliopsida</taxon>
        <taxon>eudicotyledons</taxon>
        <taxon>Gunneridae</taxon>
        <taxon>Pentapetalae</taxon>
        <taxon>rosids</taxon>
        <taxon>fabids</taxon>
        <taxon>Malpighiales</taxon>
        <taxon>Rhizophoraceae</taxon>
        <taxon>Rhizophora</taxon>
    </lineage>
</organism>
<feature type="compositionally biased region" description="Basic and acidic residues" evidence="1">
    <location>
        <begin position="51"/>
        <end position="60"/>
    </location>
</feature>
<name>A0A2P2QZS9_RHIMU</name>
<feature type="region of interest" description="Disordered" evidence="1">
    <location>
        <begin position="42"/>
        <end position="94"/>
    </location>
</feature>
<accession>A0A2P2QZS9</accession>
<evidence type="ECO:0000313" key="2">
    <source>
        <dbReference type="EMBL" id="MBX72475.1"/>
    </source>
</evidence>
<proteinExistence type="predicted"/>
<dbReference type="AlphaFoldDB" id="A0A2P2QZS9"/>
<reference evidence="2" key="1">
    <citation type="submission" date="2018-02" db="EMBL/GenBank/DDBJ databases">
        <title>Rhizophora mucronata_Transcriptome.</title>
        <authorList>
            <person name="Meera S.P."/>
            <person name="Sreeshan A."/>
            <person name="Augustine A."/>
        </authorList>
    </citation>
    <scope>NUCLEOTIDE SEQUENCE</scope>
    <source>
        <tissue evidence="2">Leaf</tissue>
    </source>
</reference>
<dbReference type="EMBL" id="GGEC01091991">
    <property type="protein sequence ID" value="MBX72475.1"/>
    <property type="molecule type" value="Transcribed_RNA"/>
</dbReference>